<reference evidence="1" key="1">
    <citation type="submission" date="2023-01" db="EMBL/GenBank/DDBJ databases">
        <title>Draft genome sequence of Nocardiopsis sp. LSu2-4 isolated from halophytes.</title>
        <authorList>
            <person name="Duangmal K."/>
            <person name="Chantavorakit T."/>
        </authorList>
    </citation>
    <scope>NUCLEOTIDE SEQUENCE</scope>
    <source>
        <strain evidence="1">LSu2-4</strain>
    </source>
</reference>
<name>A0ABT4TTJ3_9ACTN</name>
<dbReference type="EMBL" id="JAQFWP010000069">
    <property type="protein sequence ID" value="MDA2808015.1"/>
    <property type="molecule type" value="Genomic_DNA"/>
</dbReference>
<protein>
    <submittedName>
        <fullName evidence="1">Uncharacterized protein</fullName>
    </submittedName>
</protein>
<organism evidence="1 2">
    <name type="scientific">Nocardiopsis suaedae</name>
    <dbReference type="NCBI Taxonomy" id="3018444"/>
    <lineage>
        <taxon>Bacteria</taxon>
        <taxon>Bacillati</taxon>
        <taxon>Actinomycetota</taxon>
        <taxon>Actinomycetes</taxon>
        <taxon>Streptosporangiales</taxon>
        <taxon>Nocardiopsidaceae</taxon>
        <taxon>Nocardiopsis</taxon>
    </lineage>
</organism>
<evidence type="ECO:0000313" key="2">
    <source>
        <dbReference type="Proteomes" id="UP001165685"/>
    </source>
</evidence>
<gene>
    <name evidence="1" type="ORF">O4U47_26115</name>
</gene>
<sequence>MATEMAVSSELPEAKQELADALDELHRATGRISYRRIEKLTASDQDLLDVSHEAARTTIKLLRMPGWETLKSVVSVLADNCHPPRDRAQETVRLLRLWRVINEGETGAYLSAEEFIRTEGWGGDDGKWTPEMVTGIIVNPFNAVEIDRSLAVPHDPMISEDTWVEVAKRTIDEMGVDFFLRVLLRSLKGDYVGATEGAPYGYQDPQHEVQEALEIMNYCNSQILHRLRSEPNLLARSFHTFHSDDTIAPEEKAEVLRAESDQSLLREALSVTPETWHEVSEEAHFLVSHYLIKGGKTVGRPSLPPEQRFQITWRVP</sequence>
<dbReference type="Proteomes" id="UP001165685">
    <property type="component" value="Unassembled WGS sequence"/>
</dbReference>
<evidence type="ECO:0000313" key="1">
    <source>
        <dbReference type="EMBL" id="MDA2808015.1"/>
    </source>
</evidence>
<proteinExistence type="predicted"/>
<comment type="caution">
    <text evidence="1">The sequence shown here is derived from an EMBL/GenBank/DDBJ whole genome shotgun (WGS) entry which is preliminary data.</text>
</comment>
<keyword evidence="2" id="KW-1185">Reference proteome</keyword>
<accession>A0ABT4TTJ3</accession>
<dbReference type="RefSeq" id="WP_270680633.1">
    <property type="nucleotide sequence ID" value="NZ_JAQFWP010000069.1"/>
</dbReference>